<keyword evidence="1" id="KW-1133">Transmembrane helix</keyword>
<organism evidence="2 3">
    <name type="scientific">Pristionchus mayeri</name>
    <dbReference type="NCBI Taxonomy" id="1317129"/>
    <lineage>
        <taxon>Eukaryota</taxon>
        <taxon>Metazoa</taxon>
        <taxon>Ecdysozoa</taxon>
        <taxon>Nematoda</taxon>
        <taxon>Chromadorea</taxon>
        <taxon>Rhabditida</taxon>
        <taxon>Rhabditina</taxon>
        <taxon>Diplogasteromorpha</taxon>
        <taxon>Diplogasteroidea</taxon>
        <taxon>Neodiplogasteridae</taxon>
        <taxon>Pristionchus</taxon>
    </lineage>
</organism>
<evidence type="ECO:0000313" key="3">
    <source>
        <dbReference type="Proteomes" id="UP001328107"/>
    </source>
</evidence>
<gene>
    <name evidence="2" type="ORF">PMAYCL1PPCAC_02847</name>
</gene>
<reference evidence="3" key="1">
    <citation type="submission" date="2022-10" db="EMBL/GenBank/DDBJ databases">
        <title>Genome assembly of Pristionchus species.</title>
        <authorList>
            <person name="Yoshida K."/>
            <person name="Sommer R.J."/>
        </authorList>
    </citation>
    <scope>NUCLEOTIDE SEQUENCE [LARGE SCALE GENOMIC DNA]</scope>
    <source>
        <strain evidence="3">RS5460</strain>
    </source>
</reference>
<proteinExistence type="predicted"/>
<accession>A0AAN4Z7A7</accession>
<dbReference type="EMBL" id="BTRK01000001">
    <property type="protein sequence ID" value="GMR32652.1"/>
    <property type="molecule type" value="Genomic_DNA"/>
</dbReference>
<comment type="caution">
    <text evidence="2">The sequence shown here is derived from an EMBL/GenBank/DDBJ whole genome shotgun (WGS) entry which is preliminary data.</text>
</comment>
<protein>
    <submittedName>
        <fullName evidence="2">Uncharacterized protein</fullName>
    </submittedName>
</protein>
<sequence length="68" mass="7886">YPSPRSMALVRLLFLIVFLTVPLVVIESSPFQLEKRSVYGAFRHVPGYMIDAAGRNKKMMRFDPSDYY</sequence>
<dbReference type="AlphaFoldDB" id="A0AAN4Z7A7"/>
<keyword evidence="3" id="KW-1185">Reference proteome</keyword>
<keyword evidence="1" id="KW-0812">Transmembrane</keyword>
<evidence type="ECO:0000256" key="1">
    <source>
        <dbReference type="SAM" id="Phobius"/>
    </source>
</evidence>
<name>A0AAN4Z7A7_9BILA</name>
<feature type="transmembrane region" description="Helical" evidence="1">
    <location>
        <begin position="6"/>
        <end position="26"/>
    </location>
</feature>
<evidence type="ECO:0000313" key="2">
    <source>
        <dbReference type="EMBL" id="GMR32652.1"/>
    </source>
</evidence>
<dbReference type="Proteomes" id="UP001328107">
    <property type="component" value="Unassembled WGS sequence"/>
</dbReference>
<keyword evidence="1" id="KW-0472">Membrane</keyword>
<feature type="non-terminal residue" evidence="2">
    <location>
        <position position="1"/>
    </location>
</feature>